<dbReference type="PANTHER" id="PTHR43265:SF1">
    <property type="entry name" value="ESTERASE ESTD"/>
    <property type="match status" value="1"/>
</dbReference>
<sequence>MPRVLLLTLTLLAGLTQAAPHSMLQRPISLTTGQGSLHGTLLRPQSERPLPVALLIAGSGPTDRDGNNPDGGHNDSLKRLAQALAKHGIASVRYDKRGVAASRAATPDERDLTVEQYVADAAAWGQLLKADSGYSRLILIGHSEGALIASLAAPAAGADALISIAGSSRPIDQVLREQLHYRLPPKLLAHSNRLLDSLLSGQPSEAVPDELQVLFRPSVQPYLISLLRQDPSAAFARLRIPALIVQGSHDIQVGVADAEALKTAKPDAQLTIIEGMNHVLRIVAPDFRAQLASYDNPRLPLARLLTERIVSFIAHTGTAPASSTAQVGR</sequence>
<dbReference type="AlphaFoldDB" id="A0A1I5NTN0"/>
<feature type="compositionally biased region" description="Basic and acidic residues" evidence="1">
    <location>
        <begin position="62"/>
        <end position="76"/>
    </location>
</feature>
<protein>
    <recommendedName>
        <fullName evidence="3">Serine aminopeptidase S33 domain-containing protein</fullName>
    </recommendedName>
</protein>
<organism evidence="4 5">
    <name type="scientific">Pseudomonas borbori</name>
    <dbReference type="NCBI Taxonomy" id="289003"/>
    <lineage>
        <taxon>Bacteria</taxon>
        <taxon>Pseudomonadati</taxon>
        <taxon>Pseudomonadota</taxon>
        <taxon>Gammaproteobacteria</taxon>
        <taxon>Pseudomonadales</taxon>
        <taxon>Pseudomonadaceae</taxon>
        <taxon>Pseudomonas</taxon>
    </lineage>
</organism>
<dbReference type="RefSeq" id="WP_090499249.1">
    <property type="nucleotide sequence ID" value="NZ_FOWX01000007.1"/>
</dbReference>
<evidence type="ECO:0000313" key="4">
    <source>
        <dbReference type="EMBL" id="SFP24980.1"/>
    </source>
</evidence>
<dbReference type="PANTHER" id="PTHR43265">
    <property type="entry name" value="ESTERASE ESTD"/>
    <property type="match status" value="1"/>
</dbReference>
<dbReference type="OrthoDB" id="9809549at2"/>
<dbReference type="InterPro" id="IPR022742">
    <property type="entry name" value="Hydrolase_4"/>
</dbReference>
<dbReference type="Proteomes" id="UP000198784">
    <property type="component" value="Unassembled WGS sequence"/>
</dbReference>
<feature type="region of interest" description="Disordered" evidence="1">
    <location>
        <begin position="57"/>
        <end position="76"/>
    </location>
</feature>
<dbReference type="InterPro" id="IPR053145">
    <property type="entry name" value="AB_hydrolase_Est10"/>
</dbReference>
<feature type="chain" id="PRO_5011756855" description="Serine aminopeptidase S33 domain-containing protein" evidence="2">
    <location>
        <begin position="19"/>
        <end position="329"/>
    </location>
</feature>
<reference evidence="5" key="1">
    <citation type="submission" date="2016-10" db="EMBL/GenBank/DDBJ databases">
        <authorList>
            <person name="Varghese N."/>
            <person name="Submissions S."/>
        </authorList>
    </citation>
    <scope>NUCLEOTIDE SEQUENCE [LARGE SCALE GENOMIC DNA]</scope>
    <source>
        <strain evidence="5">DSM 17834</strain>
    </source>
</reference>
<evidence type="ECO:0000259" key="3">
    <source>
        <dbReference type="Pfam" id="PF12146"/>
    </source>
</evidence>
<feature type="signal peptide" evidence="2">
    <location>
        <begin position="1"/>
        <end position="18"/>
    </location>
</feature>
<proteinExistence type="predicted"/>
<dbReference type="STRING" id="289003.SAMN05216190_10771"/>
<dbReference type="InterPro" id="IPR029058">
    <property type="entry name" value="AB_hydrolase_fold"/>
</dbReference>
<dbReference type="SUPFAM" id="SSF53474">
    <property type="entry name" value="alpha/beta-Hydrolases"/>
    <property type="match status" value="1"/>
</dbReference>
<dbReference type="Gene3D" id="3.40.50.1820">
    <property type="entry name" value="alpha/beta hydrolase"/>
    <property type="match status" value="1"/>
</dbReference>
<dbReference type="GO" id="GO:0052689">
    <property type="term" value="F:carboxylic ester hydrolase activity"/>
    <property type="evidence" value="ECO:0007669"/>
    <property type="project" value="TreeGrafter"/>
</dbReference>
<evidence type="ECO:0000256" key="2">
    <source>
        <dbReference type="SAM" id="SignalP"/>
    </source>
</evidence>
<keyword evidence="5" id="KW-1185">Reference proteome</keyword>
<evidence type="ECO:0000256" key="1">
    <source>
        <dbReference type="SAM" id="MobiDB-lite"/>
    </source>
</evidence>
<dbReference type="EMBL" id="FOWX01000007">
    <property type="protein sequence ID" value="SFP24980.1"/>
    <property type="molecule type" value="Genomic_DNA"/>
</dbReference>
<accession>A0A1I5NTN0</accession>
<dbReference type="Pfam" id="PF12146">
    <property type="entry name" value="Hydrolase_4"/>
    <property type="match status" value="1"/>
</dbReference>
<name>A0A1I5NTN0_9PSED</name>
<evidence type="ECO:0000313" key="5">
    <source>
        <dbReference type="Proteomes" id="UP000198784"/>
    </source>
</evidence>
<keyword evidence="2" id="KW-0732">Signal</keyword>
<gene>
    <name evidence="4" type="ORF">SAMN05216190_10771</name>
</gene>
<feature type="domain" description="Serine aminopeptidase S33" evidence="3">
    <location>
        <begin position="73"/>
        <end position="280"/>
    </location>
</feature>